<feature type="transmembrane region" description="Helical" evidence="6">
    <location>
        <begin position="33"/>
        <end position="52"/>
    </location>
</feature>
<feature type="transmembrane region" description="Helical" evidence="6">
    <location>
        <begin position="456"/>
        <end position="474"/>
    </location>
</feature>
<feature type="domain" description="Metallo-beta-lactamase" evidence="7">
    <location>
        <begin position="540"/>
        <end position="741"/>
    </location>
</feature>
<reference evidence="8 9" key="1">
    <citation type="submission" date="2013-06" db="EMBL/GenBank/DDBJ databases">
        <title>The Genome Sequence of Acinetobacter rudis CIP 110305.</title>
        <authorList>
            <consortium name="The Broad Institute Genome Sequencing Platform"/>
            <consortium name="The Broad Institute Genome Sequencing Center for Infectious Disease"/>
            <person name="Cerqueira G."/>
            <person name="Feldgarden M."/>
            <person name="Courvalin P."/>
            <person name="Perichon B."/>
            <person name="Grillot-Courvalin C."/>
            <person name="Clermont D."/>
            <person name="Rocha E."/>
            <person name="Yoon E.-J."/>
            <person name="Nemec A."/>
            <person name="Young S.K."/>
            <person name="Zeng Q."/>
            <person name="Gargeya S."/>
            <person name="Fitzgerald M."/>
            <person name="Abouelleil A."/>
            <person name="Alvarado L."/>
            <person name="Berlin A.M."/>
            <person name="Chapman S.B."/>
            <person name="Dewar J."/>
            <person name="Goldberg J."/>
            <person name="Griggs A."/>
            <person name="Gujja S."/>
            <person name="Hansen M."/>
            <person name="Howarth C."/>
            <person name="Imamovic A."/>
            <person name="Larimer J."/>
            <person name="McCowan C."/>
            <person name="Murphy C."/>
            <person name="Pearson M."/>
            <person name="Priest M."/>
            <person name="Roberts A."/>
            <person name="Saif S."/>
            <person name="Shea T."/>
            <person name="Sykes S."/>
            <person name="Wortman J."/>
            <person name="Nusbaum C."/>
            <person name="Birren B."/>
        </authorList>
    </citation>
    <scope>NUCLEOTIDE SEQUENCE [LARGE SCALE GENOMIC DNA]</scope>
    <source>
        <strain evidence="8 9">CIP 110305</strain>
    </source>
</reference>
<dbReference type="OrthoDB" id="9761531at2"/>
<dbReference type="InterPro" id="IPR036866">
    <property type="entry name" value="RibonucZ/Hydroxyglut_hydro"/>
</dbReference>
<evidence type="ECO:0000256" key="5">
    <source>
        <dbReference type="ARBA" id="ARBA00023136"/>
    </source>
</evidence>
<dbReference type="PANTHER" id="PTHR30619:SF1">
    <property type="entry name" value="RECOMBINATION PROTEIN 2"/>
    <property type="match status" value="1"/>
</dbReference>
<feature type="transmembrane region" description="Helical" evidence="6">
    <location>
        <begin position="486"/>
        <end position="504"/>
    </location>
</feature>
<dbReference type="GO" id="GO:0005886">
    <property type="term" value="C:plasma membrane"/>
    <property type="evidence" value="ECO:0007669"/>
    <property type="project" value="UniProtKB-SubCell"/>
</dbReference>
<dbReference type="Proteomes" id="UP000014568">
    <property type="component" value="Unassembled WGS sequence"/>
</dbReference>
<keyword evidence="9" id="KW-1185">Reference proteome</keyword>
<comment type="subcellular location">
    <subcellularLocation>
        <location evidence="1">Cell membrane</location>
        <topology evidence="1">Multi-pass membrane protein</topology>
    </subcellularLocation>
</comment>
<comment type="caution">
    <text evidence="8">The sequence shown here is derived from an EMBL/GenBank/DDBJ whole genome shotgun (WGS) entry which is preliminary data.</text>
</comment>
<dbReference type="InterPro" id="IPR004797">
    <property type="entry name" value="Competence_ComEC/Rec2"/>
</dbReference>
<evidence type="ECO:0000256" key="6">
    <source>
        <dbReference type="SAM" id="Phobius"/>
    </source>
</evidence>
<dbReference type="NCBIfam" id="TIGR00361">
    <property type="entry name" value="ComEC_Rec2"/>
    <property type="match status" value="1"/>
</dbReference>
<evidence type="ECO:0000256" key="1">
    <source>
        <dbReference type="ARBA" id="ARBA00004651"/>
    </source>
</evidence>
<dbReference type="Gene3D" id="3.60.15.10">
    <property type="entry name" value="Ribonuclease Z/Hydroxyacylglutathione hydrolase-like"/>
    <property type="match status" value="1"/>
</dbReference>
<dbReference type="InterPro" id="IPR004477">
    <property type="entry name" value="ComEC_N"/>
</dbReference>
<proteinExistence type="predicted"/>
<feature type="transmembrane region" description="Helical" evidence="6">
    <location>
        <begin position="349"/>
        <end position="368"/>
    </location>
</feature>
<dbReference type="Pfam" id="PF00753">
    <property type="entry name" value="Lactamase_B"/>
    <property type="match status" value="1"/>
</dbReference>
<evidence type="ECO:0000259" key="7">
    <source>
        <dbReference type="SMART" id="SM00849"/>
    </source>
</evidence>
<dbReference type="NCBIfam" id="TIGR00360">
    <property type="entry name" value="ComEC_N-term"/>
    <property type="match status" value="1"/>
</dbReference>
<evidence type="ECO:0000313" key="9">
    <source>
        <dbReference type="Proteomes" id="UP000014568"/>
    </source>
</evidence>
<dbReference type="CDD" id="cd07731">
    <property type="entry name" value="ComA-like_MBL-fold"/>
    <property type="match status" value="1"/>
</dbReference>
<dbReference type="eggNOG" id="COG0658">
    <property type="taxonomic scope" value="Bacteria"/>
</dbReference>
<accession>S3NXY1</accession>
<dbReference type="PATRIC" id="fig|421052.3.peg.2474"/>
<dbReference type="InterPro" id="IPR035681">
    <property type="entry name" value="ComA-like_MBL"/>
</dbReference>
<dbReference type="GO" id="GO:0030420">
    <property type="term" value="P:establishment of competence for transformation"/>
    <property type="evidence" value="ECO:0007669"/>
    <property type="project" value="InterPro"/>
</dbReference>
<dbReference type="HOGENOM" id="CLU_010363_3_1_6"/>
<evidence type="ECO:0000313" key="8">
    <source>
        <dbReference type="EMBL" id="EPF71501.1"/>
    </source>
</evidence>
<dbReference type="SUPFAM" id="SSF56281">
    <property type="entry name" value="Metallo-hydrolase/oxidoreductase"/>
    <property type="match status" value="1"/>
</dbReference>
<dbReference type="AlphaFoldDB" id="S3NXY1"/>
<dbReference type="InterPro" id="IPR052159">
    <property type="entry name" value="Competence_DNA_uptake"/>
</dbReference>
<keyword evidence="4 6" id="KW-1133">Transmembrane helix</keyword>
<sequence length="795" mass="90747">MLKSGDLSLPYLLAFLAFSIAMLFAQWMQWLSLHFYLSVLILFLSSIASFAVGQSYANHHLTALLRYREIHSAKVTVLIYVDRIAQKSQHEANTWQQQVSVLGHQPEIVHWRVQYPVHSPIQLKLGHYYKATGQIIPHHGYAVPAVFNQELWLLQQRYMASLQLESLQAVDVKEVMKFHAPFVQKQQQLLAKIAQYIENKRLAFRQWLQIQQLSQHGLILALVSADQSLLPEHIQSLFRRLGIMHLLAISGPHVLIFALLCCALVRRIVSGLYPQLFLYWPRPDLLLWPFVLCVWWYAAFVGFEVPALRTVLSVTLLSLLLLIKQRFSTLHILLLSASILLFFDPLNILAAAFWLSYISSLILIRIYLGQFSQTAVQSESMSIVRRLVRQLMLLTKSQWKIFIALLPLMLWVFQQFSWLAPLANCIAVPILAAVVVPLAVVASSVYQFMPSVAKGVFHLSNTVLELLLWLLQHLDQAISNAMLTPALTTLNIAGLAMVLILLFLPNSLLLRLYWYCCAVACIYTPQAQVAFELNVIDVGQGQAVLLKIAKQHLMIDLGGSYNEQQWGIGEHVLSPFLLSQGIVQLDQVIISHLDQDHRGGLSSLSKRIKIQSFLSNQYDGDFAKAGYADVPFQYCHQGQHWQYEGVRVQILAPRQEQLADVSEHKNDLSCIVYIQVPKALGYQNFLIMGDAGWPAEYQLMQDYPDLDVDVLLLGHHGSRHSSAYDFLKWLKPQLAVVSVGRHNRYGHPHAKVLSRLQALSIPLKQTQNEGTMRFYLDDQQVMQLELQRDQRRWLR</sequence>
<dbReference type="STRING" id="632955.GCA_000829675_01745"/>
<dbReference type="InterPro" id="IPR001279">
    <property type="entry name" value="Metallo-B-lactamas"/>
</dbReference>
<keyword evidence="3 6" id="KW-0812">Transmembrane</keyword>
<dbReference type="PANTHER" id="PTHR30619">
    <property type="entry name" value="DNA INTERNALIZATION/COMPETENCE PROTEIN COMEC/REC2"/>
    <property type="match status" value="1"/>
</dbReference>
<feature type="transmembrane region" description="Helical" evidence="6">
    <location>
        <begin position="426"/>
        <end position="449"/>
    </location>
</feature>
<dbReference type="eggNOG" id="COG2333">
    <property type="taxonomic scope" value="Bacteria"/>
</dbReference>
<dbReference type="EMBL" id="ATGI01000032">
    <property type="protein sequence ID" value="EPF71501.1"/>
    <property type="molecule type" value="Genomic_DNA"/>
</dbReference>
<evidence type="ECO:0000256" key="3">
    <source>
        <dbReference type="ARBA" id="ARBA00022692"/>
    </source>
</evidence>
<feature type="transmembrane region" description="Helical" evidence="6">
    <location>
        <begin position="7"/>
        <end position="27"/>
    </location>
</feature>
<gene>
    <name evidence="8" type="ORF">F945_02530</name>
</gene>
<feature type="transmembrane region" description="Helical" evidence="6">
    <location>
        <begin position="286"/>
        <end position="306"/>
    </location>
</feature>
<dbReference type="SMART" id="SM00849">
    <property type="entry name" value="Lactamase_B"/>
    <property type="match status" value="1"/>
</dbReference>
<keyword evidence="5 6" id="KW-0472">Membrane</keyword>
<dbReference type="RefSeq" id="WP_016656930.1">
    <property type="nucleotide sequence ID" value="NZ_KE340353.1"/>
</dbReference>
<evidence type="ECO:0000256" key="2">
    <source>
        <dbReference type="ARBA" id="ARBA00022475"/>
    </source>
</evidence>
<protein>
    <recommendedName>
        <fullName evidence="7">Metallo-beta-lactamase domain-containing protein</fullName>
    </recommendedName>
</protein>
<evidence type="ECO:0000256" key="4">
    <source>
        <dbReference type="ARBA" id="ARBA00022989"/>
    </source>
</evidence>
<name>S3NXY1_9GAMM</name>
<keyword evidence="2" id="KW-1003">Cell membrane</keyword>
<dbReference type="Pfam" id="PF03772">
    <property type="entry name" value="Competence"/>
    <property type="match status" value="1"/>
</dbReference>
<organism evidence="8 9">
    <name type="scientific">Acinetobacter rudis CIP 110305</name>
    <dbReference type="NCBI Taxonomy" id="421052"/>
    <lineage>
        <taxon>Bacteria</taxon>
        <taxon>Pseudomonadati</taxon>
        <taxon>Pseudomonadota</taxon>
        <taxon>Gammaproteobacteria</taxon>
        <taxon>Moraxellales</taxon>
        <taxon>Moraxellaceae</taxon>
        <taxon>Acinetobacter</taxon>
    </lineage>
</organism>
<feature type="transmembrane region" description="Helical" evidence="6">
    <location>
        <begin position="399"/>
        <end position="420"/>
    </location>
</feature>
<feature type="transmembrane region" description="Helical" evidence="6">
    <location>
        <begin position="243"/>
        <end position="266"/>
    </location>
</feature>